<feature type="domain" description="N-acetyltransferase" evidence="1">
    <location>
        <begin position="10"/>
        <end position="149"/>
    </location>
</feature>
<dbReference type="CDD" id="cd04301">
    <property type="entry name" value="NAT_SF"/>
    <property type="match status" value="1"/>
</dbReference>
<dbReference type="InterPro" id="IPR000182">
    <property type="entry name" value="GNAT_dom"/>
</dbReference>
<dbReference type="PROSITE" id="PS51186">
    <property type="entry name" value="GNAT"/>
    <property type="match status" value="1"/>
</dbReference>
<dbReference type="InterPro" id="IPR038740">
    <property type="entry name" value="BioF2-like_GNAT_dom"/>
</dbReference>
<dbReference type="Pfam" id="PF13480">
    <property type="entry name" value="Acetyltransf_6"/>
    <property type="match status" value="1"/>
</dbReference>
<evidence type="ECO:0000313" key="2">
    <source>
        <dbReference type="EMBL" id="CAH0535155.1"/>
    </source>
</evidence>
<dbReference type="Proteomes" id="UP000838672">
    <property type="component" value="Unassembled WGS sequence"/>
</dbReference>
<comment type="caution">
    <text evidence="2">The sequence shown here is derived from an EMBL/GenBank/DDBJ whole genome shotgun (WGS) entry which is preliminary data.</text>
</comment>
<proteinExistence type="predicted"/>
<accession>A0ABM8ZWZ3</accession>
<dbReference type="InterPro" id="IPR016181">
    <property type="entry name" value="Acyl_CoA_acyltransferase"/>
</dbReference>
<organism evidence="2 3">
    <name type="scientific">Vibrio stylophorae</name>
    <dbReference type="NCBI Taxonomy" id="659351"/>
    <lineage>
        <taxon>Bacteria</taxon>
        <taxon>Pseudomonadati</taxon>
        <taxon>Pseudomonadota</taxon>
        <taxon>Gammaproteobacteria</taxon>
        <taxon>Vibrionales</taxon>
        <taxon>Vibrionaceae</taxon>
        <taxon>Vibrio</taxon>
    </lineage>
</organism>
<name>A0ABM8ZWZ3_9VIBR</name>
<gene>
    <name evidence="2" type="ORF">VST7929_02816</name>
</gene>
<evidence type="ECO:0000259" key="1">
    <source>
        <dbReference type="PROSITE" id="PS51186"/>
    </source>
</evidence>
<keyword evidence="3" id="KW-1185">Reference proteome</keyword>
<reference evidence="2" key="1">
    <citation type="submission" date="2021-11" db="EMBL/GenBank/DDBJ databases">
        <authorList>
            <person name="Rodrigo-Torres L."/>
            <person name="Arahal R. D."/>
            <person name="Lucena T."/>
        </authorList>
    </citation>
    <scope>NUCLEOTIDE SEQUENCE</scope>
    <source>
        <strain evidence="2">CECT 7929</strain>
    </source>
</reference>
<protein>
    <recommendedName>
        <fullName evidence="1">N-acetyltransferase domain-containing protein</fullName>
    </recommendedName>
</protein>
<evidence type="ECO:0000313" key="3">
    <source>
        <dbReference type="Proteomes" id="UP000838672"/>
    </source>
</evidence>
<dbReference type="Gene3D" id="3.40.630.30">
    <property type="match status" value="1"/>
</dbReference>
<dbReference type="SUPFAM" id="SSF55729">
    <property type="entry name" value="Acyl-CoA N-acyltransferases (Nat)"/>
    <property type="match status" value="1"/>
</dbReference>
<sequence>MIEIENMPHIEYRMGTFNDVLIINQQMPEFDDRTTRAVLEVRLANRDYRLLVAYVDDMPVGYQLVYALSATESYLWLAGVCPDYRQYGIATALRTQQEFWAKGQGYQQMRVKSMNRYPAMLQLLIRSGYQIDGYEDAGSSHNSKICFCKAL</sequence>
<dbReference type="EMBL" id="CAKLDI010000002">
    <property type="protein sequence ID" value="CAH0535155.1"/>
    <property type="molecule type" value="Genomic_DNA"/>
</dbReference>